<evidence type="ECO:0000313" key="2">
    <source>
        <dbReference type="EMBL" id="MDK4300288.1"/>
    </source>
</evidence>
<evidence type="ECO:0008006" key="4">
    <source>
        <dbReference type="Google" id="ProtNLM"/>
    </source>
</evidence>
<protein>
    <recommendedName>
        <fullName evidence="4">PPE domain-containing protein</fullName>
    </recommendedName>
</protein>
<name>A0ABT7G1H2_9CORY</name>
<feature type="compositionally biased region" description="Polar residues" evidence="1">
    <location>
        <begin position="479"/>
        <end position="497"/>
    </location>
</feature>
<dbReference type="EMBL" id="JASNVK010000004">
    <property type="protein sequence ID" value="MDK4300288.1"/>
    <property type="molecule type" value="Genomic_DNA"/>
</dbReference>
<feature type="compositionally biased region" description="Low complexity" evidence="1">
    <location>
        <begin position="414"/>
        <end position="431"/>
    </location>
</feature>
<evidence type="ECO:0000313" key="3">
    <source>
        <dbReference type="Proteomes" id="UP001243856"/>
    </source>
</evidence>
<proteinExistence type="predicted"/>
<feature type="compositionally biased region" description="Low complexity" evidence="1">
    <location>
        <begin position="347"/>
        <end position="356"/>
    </location>
</feature>
<feature type="region of interest" description="Disordered" evidence="1">
    <location>
        <begin position="347"/>
        <end position="431"/>
    </location>
</feature>
<comment type="caution">
    <text evidence="2">The sequence shown here is derived from an EMBL/GenBank/DDBJ whole genome shotgun (WGS) entry which is preliminary data.</text>
</comment>
<reference evidence="2 3" key="1">
    <citation type="submission" date="2023-05" db="EMBL/GenBank/DDBJ databases">
        <title>Metabolic capabilities are highly conserved among human nasal-associated Corynebacterium species in pangenomic analyses.</title>
        <authorList>
            <person name="Tran T.H."/>
            <person name="Roberts A.Q."/>
            <person name="Escapa I.F."/>
            <person name="Gao W."/>
            <person name="Conlan S."/>
            <person name="Kong H."/>
            <person name="Segre J.A."/>
            <person name="Kelly M.S."/>
            <person name="Lemon K.P."/>
        </authorList>
    </citation>
    <scope>NUCLEOTIDE SEQUENCE [LARGE SCALE GENOMIC DNA]</scope>
    <source>
        <strain evidence="2 3">KPL2811</strain>
    </source>
</reference>
<keyword evidence="3" id="KW-1185">Reference proteome</keyword>
<feature type="compositionally biased region" description="Low complexity" evidence="1">
    <location>
        <begin position="527"/>
        <end position="538"/>
    </location>
</feature>
<feature type="compositionally biased region" description="Gly residues" evidence="1">
    <location>
        <begin position="557"/>
        <end position="568"/>
    </location>
</feature>
<feature type="compositionally biased region" description="Low complexity" evidence="1">
    <location>
        <begin position="569"/>
        <end position="606"/>
    </location>
</feature>
<dbReference type="Proteomes" id="UP001243856">
    <property type="component" value="Unassembled WGS sequence"/>
</dbReference>
<feature type="compositionally biased region" description="Gly residues" evidence="1">
    <location>
        <begin position="451"/>
        <end position="469"/>
    </location>
</feature>
<feature type="region of interest" description="Disordered" evidence="1">
    <location>
        <begin position="451"/>
        <end position="632"/>
    </location>
</feature>
<dbReference type="RefSeq" id="WP_284585802.1">
    <property type="nucleotide sequence ID" value="NZ_JASNVK010000004.1"/>
</dbReference>
<accession>A0ABT7G1H2</accession>
<sequence length="659" mass="65079">MSNIENTLLALSDSARIASRSAGRSQLSTAFSQIPGLGFLAAEHGRTLAGNPGSAVDEFNALEQKIAWAANNLHNLADAVYEQDESLSSSLTHMYSGRPGGHINFFTAAEPSAKSAPVGINSPAIGRVPDINLLASYFSSTVDSAAHHDADLWQKLGDTASKISDGLEEVATELEANNYGESISAGAEKLRGFAETGRILNANSHIMKGTIDNLADAIETTRKTTTIVQTTVNLKQASADGKAIEEAYLNLFPAQFSAALQPAVPRLLGLSIPHLEASGGENEAIAPEVAGSTAEQARNAVQLPSEVQQVVADYGPNQATFAAADDGAAQLSNVGESNAHTNAAATANPAVTNGPTTGAGSHPAATNPVNAQHAGAPSPGHGPTASPGLNHFDGAPSTMPANNSPNAGASRVLGAGNTSAPTTTGAAAGHNTSAVGGAGAANTNLGGQGIQGMGNGATGNGISRGGGHSGTPLGIGSRGINTPGQPQTGAIGTNHGDSFSARPIGSGGTVPYASGAGGSGGAGYPGASGTPGAHNGHNAHGGPGANGGSHGSNNGAGNHGSSGNGSGNHSGHNPHGNSASGNGSSQSGHSSRSNSGHMGRGMMPMMGGAGQPHSGAGNNSAQGRAKAVTTAVEREGNQKALLGERRPVVPGVIGAWVRD</sequence>
<organism evidence="2 3">
    <name type="scientific">Corynebacterium propinquum</name>
    <dbReference type="NCBI Taxonomy" id="43769"/>
    <lineage>
        <taxon>Bacteria</taxon>
        <taxon>Bacillati</taxon>
        <taxon>Actinomycetota</taxon>
        <taxon>Actinomycetes</taxon>
        <taxon>Mycobacteriales</taxon>
        <taxon>Corynebacteriaceae</taxon>
        <taxon>Corynebacterium</taxon>
    </lineage>
</organism>
<gene>
    <name evidence="2" type="ORF">QPX45_03335</name>
</gene>
<feature type="compositionally biased region" description="Gly residues" evidence="1">
    <location>
        <begin position="539"/>
        <end position="550"/>
    </location>
</feature>
<evidence type="ECO:0000256" key="1">
    <source>
        <dbReference type="SAM" id="MobiDB-lite"/>
    </source>
</evidence>
<feature type="compositionally biased region" description="Gly residues" evidence="1">
    <location>
        <begin position="515"/>
        <end position="526"/>
    </location>
</feature>